<reference evidence="3 4" key="1">
    <citation type="submission" date="2018-11" db="EMBL/GenBank/DDBJ databases">
        <authorList>
            <consortium name="Pathogen Informatics"/>
        </authorList>
    </citation>
    <scope>NUCLEOTIDE SEQUENCE [LARGE SCALE GENOMIC DNA]</scope>
</reference>
<protein>
    <recommendedName>
        <fullName evidence="2">MAP3K HisK-N-like globin domain-containing protein</fullName>
    </recommendedName>
</protein>
<dbReference type="AlphaFoldDB" id="A0A3P6T0B2"/>
<keyword evidence="4" id="KW-1185">Reference proteome</keyword>
<sequence length="105" mass="11648">MSAGTTVSHPGFPLSQPSSPIVDDNTHPQLVPSPCINRPGNSTLLNRTISDESSNTSNRFFMLKKDSERRHTLAQFMSDYSEQIIDTWMHGIIASMDSAEVVVRN</sequence>
<name>A0A3P6T0B2_CYLGO</name>
<proteinExistence type="predicted"/>
<dbReference type="Pfam" id="PF20302">
    <property type="entry name" value="HisK-N-like"/>
    <property type="match status" value="1"/>
</dbReference>
<evidence type="ECO:0000313" key="3">
    <source>
        <dbReference type="EMBL" id="VDK58931.1"/>
    </source>
</evidence>
<dbReference type="InterPro" id="IPR046873">
    <property type="entry name" value="HisK-N-like"/>
</dbReference>
<dbReference type="Proteomes" id="UP000271889">
    <property type="component" value="Unassembled WGS sequence"/>
</dbReference>
<dbReference type="EMBL" id="UYRV01012470">
    <property type="protein sequence ID" value="VDK58931.1"/>
    <property type="molecule type" value="Genomic_DNA"/>
</dbReference>
<gene>
    <name evidence="3" type="ORF">CGOC_LOCUS4487</name>
</gene>
<evidence type="ECO:0000256" key="1">
    <source>
        <dbReference type="SAM" id="MobiDB-lite"/>
    </source>
</evidence>
<accession>A0A3P6T0B2</accession>
<dbReference type="OrthoDB" id="5838640at2759"/>
<feature type="compositionally biased region" description="Polar residues" evidence="1">
    <location>
        <begin position="39"/>
        <end position="49"/>
    </location>
</feature>
<organism evidence="3 4">
    <name type="scientific">Cylicostephanus goldi</name>
    <name type="common">Nematode worm</name>
    <dbReference type="NCBI Taxonomy" id="71465"/>
    <lineage>
        <taxon>Eukaryota</taxon>
        <taxon>Metazoa</taxon>
        <taxon>Ecdysozoa</taxon>
        <taxon>Nematoda</taxon>
        <taxon>Chromadorea</taxon>
        <taxon>Rhabditida</taxon>
        <taxon>Rhabditina</taxon>
        <taxon>Rhabditomorpha</taxon>
        <taxon>Strongyloidea</taxon>
        <taxon>Strongylidae</taxon>
        <taxon>Cylicostephanus</taxon>
    </lineage>
</organism>
<feature type="region of interest" description="Disordered" evidence="1">
    <location>
        <begin position="1"/>
        <end position="49"/>
    </location>
</feature>
<evidence type="ECO:0000259" key="2">
    <source>
        <dbReference type="Pfam" id="PF20302"/>
    </source>
</evidence>
<evidence type="ECO:0000313" key="4">
    <source>
        <dbReference type="Proteomes" id="UP000271889"/>
    </source>
</evidence>
<feature type="domain" description="MAP3K HisK-N-like globin" evidence="2">
    <location>
        <begin position="61"/>
        <end position="98"/>
    </location>
</feature>